<evidence type="ECO:0000259" key="1">
    <source>
        <dbReference type="SMART" id="SM00597"/>
    </source>
</evidence>
<protein>
    <recommendedName>
        <fullName evidence="1">TTF-type domain-containing protein</fullName>
    </recommendedName>
</protein>
<dbReference type="Pfam" id="PF14291">
    <property type="entry name" value="DUF4371"/>
    <property type="match status" value="1"/>
</dbReference>
<dbReference type="InterPro" id="IPR025398">
    <property type="entry name" value="DUF4371"/>
</dbReference>
<proteinExistence type="predicted"/>
<accession>A0AAD8T376</accession>
<dbReference type="PANTHER" id="PTHR45749">
    <property type="match status" value="1"/>
</dbReference>
<comment type="caution">
    <text evidence="2">The sequence shown here is derived from an EMBL/GenBank/DDBJ whole genome shotgun (WGS) entry which is preliminary data.</text>
</comment>
<name>A0AAD8T376_LOLMU</name>
<evidence type="ECO:0000313" key="2">
    <source>
        <dbReference type="EMBL" id="KAK1668406.1"/>
    </source>
</evidence>
<organism evidence="2 3">
    <name type="scientific">Lolium multiflorum</name>
    <name type="common">Italian ryegrass</name>
    <name type="synonym">Lolium perenne subsp. multiflorum</name>
    <dbReference type="NCBI Taxonomy" id="4521"/>
    <lineage>
        <taxon>Eukaryota</taxon>
        <taxon>Viridiplantae</taxon>
        <taxon>Streptophyta</taxon>
        <taxon>Embryophyta</taxon>
        <taxon>Tracheophyta</taxon>
        <taxon>Spermatophyta</taxon>
        <taxon>Magnoliopsida</taxon>
        <taxon>Liliopsida</taxon>
        <taxon>Poales</taxon>
        <taxon>Poaceae</taxon>
        <taxon>BOP clade</taxon>
        <taxon>Pooideae</taxon>
        <taxon>Poodae</taxon>
        <taxon>Poeae</taxon>
        <taxon>Poeae Chloroplast Group 2 (Poeae type)</taxon>
        <taxon>Loliodinae</taxon>
        <taxon>Loliinae</taxon>
        <taxon>Lolium</taxon>
    </lineage>
</organism>
<dbReference type="PANTHER" id="PTHR45749:SF18">
    <property type="entry name" value="TTF-TYPE DOMAIN-CONTAINING PROTEIN"/>
    <property type="match status" value="1"/>
</dbReference>
<gene>
    <name evidence="2" type="ORF">QYE76_056565</name>
</gene>
<sequence>MKKKNGAGLAGSSIYAMWNKASKAMKIDETSTPNQIVVESSASHDEVQNNLQLALVQTPDEEREPDNSVGNAAPIVEDDLSTDEDDEATHADLQALKHDPGKRIPISRYVVNDQDRVRRRYIEMGPCQPKNHMIFVAVKSGKDRRFCHGWFAEFPWIEYSVEKEAAFCFVCYLFKDKTKCPGGDSFVKDGFRNWNMKSRLVRHEGGVGSAPTEAQEKFDMFCTPRASIRASLCSSNSQYKVLYLQRLTWTLKCLRFLLHQGLAFRGHDESEDSLNKGNFLELLNWFA</sequence>
<dbReference type="EMBL" id="JAUUTY010000003">
    <property type="protein sequence ID" value="KAK1668406.1"/>
    <property type="molecule type" value="Genomic_DNA"/>
</dbReference>
<evidence type="ECO:0000313" key="3">
    <source>
        <dbReference type="Proteomes" id="UP001231189"/>
    </source>
</evidence>
<dbReference type="SMART" id="SM00597">
    <property type="entry name" value="ZnF_TTF"/>
    <property type="match status" value="1"/>
</dbReference>
<dbReference type="Proteomes" id="UP001231189">
    <property type="component" value="Unassembled WGS sequence"/>
</dbReference>
<dbReference type="InterPro" id="IPR006580">
    <property type="entry name" value="Znf_TTF"/>
</dbReference>
<feature type="domain" description="TTF-type" evidence="1">
    <location>
        <begin position="142"/>
        <end position="238"/>
    </location>
</feature>
<dbReference type="AlphaFoldDB" id="A0AAD8T376"/>
<reference evidence="2" key="1">
    <citation type="submission" date="2023-07" db="EMBL/GenBank/DDBJ databases">
        <title>A chromosome-level genome assembly of Lolium multiflorum.</title>
        <authorList>
            <person name="Chen Y."/>
            <person name="Copetti D."/>
            <person name="Kolliker R."/>
            <person name="Studer B."/>
        </authorList>
    </citation>
    <scope>NUCLEOTIDE SEQUENCE</scope>
    <source>
        <strain evidence="2">02402/16</strain>
        <tissue evidence="2">Leaf</tissue>
    </source>
</reference>
<keyword evidence="3" id="KW-1185">Reference proteome</keyword>